<dbReference type="PRINTS" id="PR00139">
    <property type="entry name" value="ASNGLNASE"/>
</dbReference>
<evidence type="ECO:0000256" key="9">
    <source>
        <dbReference type="SAM" id="MobiDB-lite"/>
    </source>
</evidence>
<dbReference type="EnsemblBacteria" id="ACS31749">
    <property type="protein sequence ID" value="ACS31749"/>
    <property type="gene ID" value="Mlut_22840"/>
</dbReference>
<dbReference type="EC" id="3.5.1.1" evidence="2"/>
<feature type="active site" evidence="8">
    <location>
        <position position="87"/>
    </location>
</feature>
<evidence type="ECO:0000313" key="14">
    <source>
        <dbReference type="Proteomes" id="UP000000738"/>
    </source>
</evidence>
<feature type="active site" description="O-isoaspartyl threonine intermediate" evidence="5">
    <location>
        <position position="12"/>
    </location>
</feature>
<dbReference type="Gene3D" id="3.40.50.1170">
    <property type="entry name" value="L-asparaginase, N-terminal domain"/>
    <property type="match status" value="1"/>
</dbReference>
<evidence type="ECO:0000313" key="12">
    <source>
        <dbReference type="EMBL" id="ACS31749.1"/>
    </source>
</evidence>
<evidence type="ECO:0000256" key="1">
    <source>
        <dbReference type="ARBA" id="ARBA00010518"/>
    </source>
</evidence>
<dbReference type="PIRSF" id="PIRSF500176">
    <property type="entry name" value="L_ASNase"/>
    <property type="match status" value="1"/>
</dbReference>
<evidence type="ECO:0000256" key="7">
    <source>
        <dbReference type="PROSITE-ProRule" id="PRU10099"/>
    </source>
</evidence>
<dbReference type="KEGG" id="mlu:Mlut_22840"/>
<feature type="binding site" evidence="6">
    <location>
        <begin position="87"/>
        <end position="88"/>
    </location>
    <ligand>
        <name>substrate</name>
    </ligand>
</feature>
<dbReference type="GO" id="GO:0004067">
    <property type="term" value="F:asparaginase activity"/>
    <property type="evidence" value="ECO:0007669"/>
    <property type="project" value="UniProtKB-UniRule"/>
</dbReference>
<dbReference type="InterPro" id="IPR040919">
    <property type="entry name" value="Asparaginase_C"/>
</dbReference>
<dbReference type="Pfam" id="PF17763">
    <property type="entry name" value="Asparaginase_C"/>
    <property type="match status" value="1"/>
</dbReference>
<dbReference type="PROSITE" id="PS00144">
    <property type="entry name" value="ASN_GLN_ASE_1"/>
    <property type="match status" value="1"/>
</dbReference>
<dbReference type="Proteomes" id="UP000248985">
    <property type="component" value="Chromosome 1"/>
</dbReference>
<evidence type="ECO:0000313" key="13">
    <source>
        <dbReference type="EMBL" id="SQG48182.1"/>
    </source>
</evidence>
<dbReference type="InterPro" id="IPR004550">
    <property type="entry name" value="AsnASE_II"/>
</dbReference>
<dbReference type="SFLD" id="SFLDS00057">
    <property type="entry name" value="Glutaminase/Asparaginase"/>
    <property type="match status" value="1"/>
</dbReference>
<dbReference type="InterPro" id="IPR027475">
    <property type="entry name" value="Asparaginase/glutaminase_AS2"/>
</dbReference>
<evidence type="ECO:0000259" key="11">
    <source>
        <dbReference type="Pfam" id="PF17763"/>
    </source>
</evidence>
<dbReference type="InterPro" id="IPR006034">
    <property type="entry name" value="Asparaginase/glutaminase-like"/>
</dbReference>
<evidence type="ECO:0000256" key="3">
    <source>
        <dbReference type="ARBA" id="ARBA00022801"/>
    </source>
</evidence>
<dbReference type="RefSeq" id="WP_010079834.1">
    <property type="nucleotide sequence ID" value="NC_012803.1"/>
</dbReference>
<dbReference type="InterPro" id="IPR027474">
    <property type="entry name" value="L-asparaginase_N"/>
</dbReference>
<evidence type="ECO:0000313" key="15">
    <source>
        <dbReference type="Proteomes" id="UP000248985"/>
    </source>
</evidence>
<dbReference type="PIRSF" id="PIRSF001220">
    <property type="entry name" value="L-ASNase_gatD"/>
    <property type="match status" value="1"/>
</dbReference>
<feature type="domain" description="Asparaginase/glutaminase C-terminal" evidence="11">
    <location>
        <begin position="206"/>
        <end position="320"/>
    </location>
</feature>
<feature type="domain" description="L-asparaginase N-terminal" evidence="10">
    <location>
        <begin position="3"/>
        <end position="171"/>
    </location>
</feature>
<evidence type="ECO:0000256" key="4">
    <source>
        <dbReference type="ARBA" id="ARBA00049366"/>
    </source>
</evidence>
<comment type="similarity">
    <text evidence="1">Belongs to the asparaginase 1 family.</text>
</comment>
<evidence type="ECO:0000259" key="10">
    <source>
        <dbReference type="Pfam" id="PF00710"/>
    </source>
</evidence>
<reference evidence="13 15" key="3">
    <citation type="submission" date="2018-06" db="EMBL/GenBank/DDBJ databases">
        <authorList>
            <consortium name="Pathogen Informatics"/>
            <person name="Doyle S."/>
        </authorList>
    </citation>
    <scope>NUCLEOTIDE SEQUENCE [LARGE SCALE GENOMIC DNA]</scope>
    <source>
        <strain evidence="13 15">NCTC2665</strain>
    </source>
</reference>
<dbReference type="SUPFAM" id="SSF53774">
    <property type="entry name" value="Glutaminase/Asparaginase"/>
    <property type="match status" value="1"/>
</dbReference>
<dbReference type="HOGENOM" id="CLU_019134_1_0_11"/>
<dbReference type="STRING" id="465515.Mlut_22840"/>
<dbReference type="EMBL" id="LS483396">
    <property type="protein sequence ID" value="SQG48182.1"/>
    <property type="molecule type" value="Genomic_DNA"/>
</dbReference>
<dbReference type="PATRIC" id="fig|465515.4.peg.2217"/>
<dbReference type="eggNOG" id="COG0252">
    <property type="taxonomic scope" value="Bacteria"/>
</dbReference>
<evidence type="ECO:0000256" key="8">
    <source>
        <dbReference type="PROSITE-ProRule" id="PRU10100"/>
    </source>
</evidence>
<dbReference type="AlphaFoldDB" id="C5C7R1"/>
<dbReference type="Proteomes" id="UP000000738">
    <property type="component" value="Chromosome"/>
</dbReference>
<dbReference type="PANTHER" id="PTHR11707:SF28">
    <property type="entry name" value="60 KDA LYSOPHOSPHOLIPASE"/>
    <property type="match status" value="1"/>
</dbReference>
<dbReference type="CDD" id="cd08964">
    <property type="entry name" value="L-asparaginase_II"/>
    <property type="match status" value="1"/>
</dbReference>
<evidence type="ECO:0000256" key="2">
    <source>
        <dbReference type="ARBA" id="ARBA00012920"/>
    </source>
</evidence>
<proteinExistence type="inferred from homology"/>
<evidence type="ECO:0000256" key="6">
    <source>
        <dbReference type="PIRSR" id="PIRSR001220-2"/>
    </source>
</evidence>
<dbReference type="PROSITE" id="PS51732">
    <property type="entry name" value="ASN_GLN_ASE_3"/>
    <property type="match status" value="1"/>
</dbReference>
<dbReference type="InterPro" id="IPR020827">
    <property type="entry name" value="Asparaginase/glutaminase_AS1"/>
</dbReference>
<protein>
    <recommendedName>
        <fullName evidence="2">asparaginase</fullName>
        <ecNumber evidence="2">3.5.1.1</ecNumber>
    </recommendedName>
</protein>
<reference evidence="12" key="1">
    <citation type="submission" date="2009-05" db="EMBL/GenBank/DDBJ databases">
        <title>Complete sequence of Micrococcus luteus NCTC 2665.</title>
        <authorList>
            <consortium name="US DOE Joint Genome Institute"/>
            <person name="Lucas S."/>
            <person name="Copeland A."/>
            <person name="Lapidus A."/>
            <person name="Glavina del Rio T."/>
            <person name="Dalin E."/>
            <person name="Tice H."/>
            <person name="Bruce D."/>
            <person name="Goodwin L."/>
            <person name="Pitluck S."/>
            <person name="Lowry S."/>
            <person name="Larimer F."/>
            <person name="Land M."/>
            <person name="Hauser L."/>
            <person name="Kyrpides N."/>
            <person name="Lykidis A."/>
            <person name="Young M."/>
            <person name="Greenblatt C."/>
        </authorList>
    </citation>
    <scope>NUCLEOTIDE SEQUENCE</scope>
    <source>
        <strain evidence="12">NCTC 2665</strain>
    </source>
</reference>
<feature type="active site" evidence="7">
    <location>
        <position position="12"/>
    </location>
</feature>
<feature type="region of interest" description="Disordered" evidence="9">
    <location>
        <begin position="1"/>
        <end position="24"/>
    </location>
</feature>
<dbReference type="InterPro" id="IPR037152">
    <property type="entry name" value="L-asparaginase_N_sf"/>
</dbReference>
<dbReference type="Gene3D" id="3.40.50.40">
    <property type="match status" value="1"/>
</dbReference>
<name>C5C7R1_MICLC</name>
<evidence type="ECO:0000256" key="5">
    <source>
        <dbReference type="PIRSR" id="PIRSR001220-1"/>
    </source>
</evidence>
<dbReference type="InterPro" id="IPR027473">
    <property type="entry name" value="L-asparaginase_C"/>
</dbReference>
<comment type="catalytic activity">
    <reaction evidence="4">
        <text>L-asparagine + H2O = L-aspartate + NH4(+)</text>
        <dbReference type="Rhea" id="RHEA:21016"/>
        <dbReference type="ChEBI" id="CHEBI:15377"/>
        <dbReference type="ChEBI" id="CHEBI:28938"/>
        <dbReference type="ChEBI" id="CHEBI:29991"/>
        <dbReference type="ChEBI" id="CHEBI:58048"/>
        <dbReference type="EC" id="3.5.1.1"/>
    </reaction>
</comment>
<dbReference type="Pfam" id="PF00710">
    <property type="entry name" value="Asparaginase"/>
    <property type="match status" value="1"/>
</dbReference>
<gene>
    <name evidence="13" type="primary">ansA</name>
    <name evidence="12" type="ordered locus">Mlut_22840</name>
    <name evidence="13" type="ORF">NCTC2665_00956</name>
</gene>
<sequence>MTRVHVLATGGTIASRSGEGSGATAGDAAEAILAGMDATADVEITGEDVMTVGSYRLGLPELATIARTARERAADPGIDGVVVTHGTDTMEETAFLADLLNGTDTPVVFTGAQRAADHPDTDGPRNLRQAVLAAAQPDARGLGVLIAFDGALLSARGTRKGHTMASQPFTGGTLVGTTHGDGFHLHARPHRPGTLDLPDSGLDGTRVDLVTAHPGADPAALTWAADRGADVVVLAGTGLGNAGPGHAEAVAELADRGVPVVLATRTLAGPVLGVYGDGGGADILAAGAVPAGELTPFQARILAATVAASHPDPPEFRAQFERLR</sequence>
<dbReference type="PANTHER" id="PTHR11707">
    <property type="entry name" value="L-ASPARAGINASE"/>
    <property type="match status" value="1"/>
</dbReference>
<keyword evidence="3 13" id="KW-0378">Hydrolase</keyword>
<reference evidence="14" key="2">
    <citation type="journal article" date="2010" name="J. Bacteriol.">
        <title>Genome sequence of the Fleming strain of Micrococcus luteus, a simple free-living actinobacterium.</title>
        <authorList>
            <person name="Young M."/>
            <person name="Artsatbanov V."/>
            <person name="Beller H.R."/>
            <person name="Chandra G."/>
            <person name="Chater K.F."/>
            <person name="Dover L.G."/>
            <person name="Goh E.B."/>
            <person name="Kahan T."/>
            <person name="Kaprelyants A.S."/>
            <person name="Kyrpides N."/>
            <person name="Lapidus A."/>
            <person name="Lowry S.R."/>
            <person name="Lykidis A."/>
            <person name="Mahillon J."/>
            <person name="Markowitz V."/>
            <person name="Mavromatis K."/>
            <person name="Mukamolova G.V."/>
            <person name="Oren A."/>
            <person name="Rokem J.S."/>
            <person name="Smith M.C."/>
            <person name="Young D.I."/>
            <person name="Greenblatt C.L."/>
        </authorList>
    </citation>
    <scope>NUCLEOTIDE SEQUENCE [LARGE SCALE GENOMIC DNA]</scope>
    <source>
        <strain evidence="14">ATCC 4698 / DSM 20030 / JCM 1464 / NBRC 3333 / NCIMB 9278 / NCTC 2665 / VKM Ac-2230</strain>
    </source>
</reference>
<dbReference type="PROSITE" id="PS00917">
    <property type="entry name" value="ASN_GLN_ASE_2"/>
    <property type="match status" value="1"/>
</dbReference>
<dbReference type="GeneID" id="93344128"/>
<accession>C5C7R1</accession>
<dbReference type="GO" id="GO:0006528">
    <property type="term" value="P:asparagine metabolic process"/>
    <property type="evidence" value="ECO:0007669"/>
    <property type="project" value="InterPro"/>
</dbReference>
<dbReference type="EMBL" id="CP001628">
    <property type="protein sequence ID" value="ACS31749.1"/>
    <property type="molecule type" value="Genomic_DNA"/>
</dbReference>
<feature type="binding site" evidence="6">
    <location>
        <position position="54"/>
    </location>
    <ligand>
        <name>substrate</name>
    </ligand>
</feature>
<keyword evidence="14" id="KW-1185">Reference proteome</keyword>
<dbReference type="InterPro" id="IPR036152">
    <property type="entry name" value="Asp/glu_Ase-like_sf"/>
</dbReference>
<dbReference type="SMART" id="SM00870">
    <property type="entry name" value="Asparaginase"/>
    <property type="match status" value="1"/>
</dbReference>
<organism evidence="12 14">
    <name type="scientific">Micrococcus luteus (strain ATCC 4698 / DSM 20030 / JCM 1464 / CCM 169 / CCUG 5858 / IAM 1056 / NBRC 3333 / NCIMB 9278 / NCTC 2665 / VKM Ac-2230)</name>
    <name type="common">Micrococcus lysodeikticus</name>
    <dbReference type="NCBI Taxonomy" id="465515"/>
    <lineage>
        <taxon>Bacteria</taxon>
        <taxon>Bacillati</taxon>
        <taxon>Actinomycetota</taxon>
        <taxon>Actinomycetes</taxon>
        <taxon>Micrococcales</taxon>
        <taxon>Micrococcaceae</taxon>
        <taxon>Micrococcus</taxon>
    </lineage>
</organism>